<reference evidence="2" key="1">
    <citation type="submission" date="2018-12" db="EMBL/GenBank/DDBJ databases">
        <title>Tengunoibacter tsumagoiensis gen. nov., sp. nov., Dictyobacter kobayashii sp. nov., D. alpinus sp. nov., and D. joshuensis sp. nov. and description of Dictyobacteraceae fam. nov. within the order Ktedonobacterales isolated from Tengu-no-mugimeshi.</title>
        <authorList>
            <person name="Wang C.M."/>
            <person name="Zheng Y."/>
            <person name="Sakai Y."/>
            <person name="Toyoda A."/>
            <person name="Minakuchi Y."/>
            <person name="Abe K."/>
            <person name="Yokota A."/>
            <person name="Yabe S."/>
        </authorList>
    </citation>
    <scope>NUCLEOTIDE SEQUENCE [LARGE SCALE GENOMIC DNA]</scope>
    <source>
        <strain evidence="2">Uno16</strain>
    </source>
</reference>
<dbReference type="Proteomes" id="UP000287171">
    <property type="component" value="Unassembled WGS sequence"/>
</dbReference>
<dbReference type="EMBL" id="BIFT01000001">
    <property type="protein sequence ID" value="GCE28727.1"/>
    <property type="molecule type" value="Genomic_DNA"/>
</dbReference>
<evidence type="ECO:0008006" key="3">
    <source>
        <dbReference type="Google" id="ProtNLM"/>
    </source>
</evidence>
<protein>
    <recommendedName>
        <fullName evidence="3">N-acetyltransferase domain-containing protein</fullName>
    </recommendedName>
</protein>
<sequence>MALATWWQGDPLPELAPLPEFSARMATDRAALANLCHSTEEKIAQRIQTGSQPYIAYMGNIAAAYGWVAAHFGEVTEIGLRFQVPVRQRYLWDFETLLPWRGHGIYPRLLQAIIHQQPPEIERFWILYQPGNRSSEIGIHKAGFQSILDFSIEERGFLGYALNNAPRAREGAEFLQIPLVSRTEETC</sequence>
<organism evidence="1 2">
    <name type="scientific">Dictyobacter alpinus</name>
    <dbReference type="NCBI Taxonomy" id="2014873"/>
    <lineage>
        <taxon>Bacteria</taxon>
        <taxon>Bacillati</taxon>
        <taxon>Chloroflexota</taxon>
        <taxon>Ktedonobacteria</taxon>
        <taxon>Ktedonobacterales</taxon>
        <taxon>Dictyobacteraceae</taxon>
        <taxon>Dictyobacter</taxon>
    </lineage>
</organism>
<dbReference type="SUPFAM" id="SSF55729">
    <property type="entry name" value="Acyl-CoA N-acyltransferases (Nat)"/>
    <property type="match status" value="1"/>
</dbReference>
<dbReference type="OrthoDB" id="9799890at2"/>
<evidence type="ECO:0000313" key="2">
    <source>
        <dbReference type="Proteomes" id="UP000287171"/>
    </source>
</evidence>
<proteinExistence type="predicted"/>
<gene>
    <name evidence="1" type="ORF">KDA_42110</name>
</gene>
<name>A0A402BBS7_9CHLR</name>
<accession>A0A402BBS7</accession>
<comment type="caution">
    <text evidence="1">The sequence shown here is derived from an EMBL/GenBank/DDBJ whole genome shotgun (WGS) entry which is preliminary data.</text>
</comment>
<evidence type="ECO:0000313" key="1">
    <source>
        <dbReference type="EMBL" id="GCE28727.1"/>
    </source>
</evidence>
<dbReference type="InterPro" id="IPR016181">
    <property type="entry name" value="Acyl_CoA_acyltransferase"/>
</dbReference>
<dbReference type="AlphaFoldDB" id="A0A402BBS7"/>
<dbReference type="RefSeq" id="WP_126628908.1">
    <property type="nucleotide sequence ID" value="NZ_BIFT01000001.1"/>
</dbReference>
<keyword evidence="2" id="KW-1185">Reference proteome</keyword>